<feature type="coiled-coil region" evidence="1">
    <location>
        <begin position="20"/>
        <end position="47"/>
    </location>
</feature>
<sequence length="181" mass="21111">MIIRFLLFLPVIVLFTSCIVQGLTDDYHRLNNEQKELIIELKSFQQLHSGYIYKITGGQLRMELKNYPKSLVYIFANGCSSELCKPLSSYEEFARLNGYQLFMIMNGFADIESTLKQSFNGVLYAIDGNAYNEKISYRYTRYFENELLGKPVKEKNRVYAGNLFFFQGDELVKVERELPTE</sequence>
<dbReference type="AlphaFoldDB" id="A0A644UNI7"/>
<organism evidence="2">
    <name type="scientific">bioreactor metagenome</name>
    <dbReference type="NCBI Taxonomy" id="1076179"/>
    <lineage>
        <taxon>unclassified sequences</taxon>
        <taxon>metagenomes</taxon>
        <taxon>ecological metagenomes</taxon>
    </lineage>
</organism>
<dbReference type="PROSITE" id="PS51257">
    <property type="entry name" value="PROKAR_LIPOPROTEIN"/>
    <property type="match status" value="1"/>
</dbReference>
<dbReference type="EMBL" id="VSSQ01000139">
    <property type="protein sequence ID" value="MPL80626.1"/>
    <property type="molecule type" value="Genomic_DNA"/>
</dbReference>
<accession>A0A644UNI7</accession>
<evidence type="ECO:0000313" key="2">
    <source>
        <dbReference type="EMBL" id="MPL80626.1"/>
    </source>
</evidence>
<protein>
    <recommendedName>
        <fullName evidence="3">Lipoprotein</fullName>
    </recommendedName>
</protein>
<keyword evidence="1" id="KW-0175">Coiled coil</keyword>
<name>A0A644UNI7_9ZZZZ</name>
<evidence type="ECO:0008006" key="3">
    <source>
        <dbReference type="Google" id="ProtNLM"/>
    </source>
</evidence>
<gene>
    <name evidence="2" type="ORF">SDC9_26527</name>
</gene>
<comment type="caution">
    <text evidence="2">The sequence shown here is derived from an EMBL/GenBank/DDBJ whole genome shotgun (WGS) entry which is preliminary data.</text>
</comment>
<evidence type="ECO:0000256" key="1">
    <source>
        <dbReference type="SAM" id="Coils"/>
    </source>
</evidence>
<proteinExistence type="predicted"/>
<reference evidence="2" key="1">
    <citation type="submission" date="2019-08" db="EMBL/GenBank/DDBJ databases">
        <authorList>
            <person name="Kucharzyk K."/>
            <person name="Murdoch R.W."/>
            <person name="Higgins S."/>
            <person name="Loffler F."/>
        </authorList>
    </citation>
    <scope>NUCLEOTIDE SEQUENCE</scope>
</reference>